<keyword evidence="3" id="KW-1185">Reference proteome</keyword>
<organism evidence="2 3">
    <name type="scientific">Gossypium lobatum</name>
    <dbReference type="NCBI Taxonomy" id="34289"/>
    <lineage>
        <taxon>Eukaryota</taxon>
        <taxon>Viridiplantae</taxon>
        <taxon>Streptophyta</taxon>
        <taxon>Embryophyta</taxon>
        <taxon>Tracheophyta</taxon>
        <taxon>Spermatophyta</taxon>
        <taxon>Magnoliopsida</taxon>
        <taxon>eudicotyledons</taxon>
        <taxon>Gunneridae</taxon>
        <taxon>Pentapetalae</taxon>
        <taxon>rosids</taxon>
        <taxon>malvids</taxon>
        <taxon>Malvales</taxon>
        <taxon>Malvaceae</taxon>
        <taxon>Malvoideae</taxon>
        <taxon>Gossypium</taxon>
    </lineage>
</organism>
<dbReference type="Proteomes" id="UP000593572">
    <property type="component" value="Unassembled WGS sequence"/>
</dbReference>
<accession>A0A7J8MD71</accession>
<dbReference type="EMBL" id="JABEZX010000008">
    <property type="protein sequence ID" value="MBA0562583.1"/>
    <property type="molecule type" value="Genomic_DNA"/>
</dbReference>
<gene>
    <name evidence="2" type="ORF">Golob_007615</name>
</gene>
<dbReference type="InterPro" id="IPR040256">
    <property type="entry name" value="At4g02000-like"/>
</dbReference>
<dbReference type="InterPro" id="IPR025558">
    <property type="entry name" value="DUF4283"/>
</dbReference>
<sequence length="124" mass="14307">MAIIENDLANLSLEEEEDEGMQFEAEARPQKSPYDLCLVGCCLATSVVHSTTMKNTMANLWHPLGGIQISNLGEKRYLFRFFYEVDVEQVMSGTPWTFNNQFLILHRIKKREDPNVITLVYTDF</sequence>
<dbReference type="PANTHER" id="PTHR31286:SF153">
    <property type="entry name" value="DUF4283 DOMAIN PROTEIN"/>
    <property type="match status" value="1"/>
</dbReference>
<protein>
    <recommendedName>
        <fullName evidence="1">DUF4283 domain-containing protein</fullName>
    </recommendedName>
</protein>
<evidence type="ECO:0000313" key="2">
    <source>
        <dbReference type="EMBL" id="MBA0562583.1"/>
    </source>
</evidence>
<name>A0A7J8MD71_9ROSI</name>
<reference evidence="2 3" key="1">
    <citation type="journal article" date="2019" name="Genome Biol. Evol.">
        <title>Insights into the evolution of the New World diploid cottons (Gossypium, subgenus Houzingenia) based on genome sequencing.</title>
        <authorList>
            <person name="Grover C.E."/>
            <person name="Arick M.A. 2nd"/>
            <person name="Thrash A."/>
            <person name="Conover J.L."/>
            <person name="Sanders W.S."/>
            <person name="Peterson D.G."/>
            <person name="Frelichowski J.E."/>
            <person name="Scheffler J.A."/>
            <person name="Scheffler B.E."/>
            <person name="Wendel J.F."/>
        </authorList>
    </citation>
    <scope>NUCLEOTIDE SEQUENCE [LARGE SCALE GENOMIC DNA]</scope>
    <source>
        <strain evidence="2">157</strain>
        <tissue evidence="2">Leaf</tissue>
    </source>
</reference>
<comment type="caution">
    <text evidence="2">The sequence shown here is derived from an EMBL/GenBank/DDBJ whole genome shotgun (WGS) entry which is preliminary data.</text>
</comment>
<dbReference type="PANTHER" id="PTHR31286">
    <property type="entry name" value="GLYCINE-RICH CELL WALL STRUCTURAL PROTEIN 1.8-LIKE"/>
    <property type="match status" value="1"/>
</dbReference>
<dbReference type="AlphaFoldDB" id="A0A7J8MD71"/>
<evidence type="ECO:0000313" key="3">
    <source>
        <dbReference type="Proteomes" id="UP000593572"/>
    </source>
</evidence>
<dbReference type="Pfam" id="PF14111">
    <property type="entry name" value="DUF4283"/>
    <property type="match status" value="1"/>
</dbReference>
<feature type="domain" description="DUF4283" evidence="1">
    <location>
        <begin position="36"/>
        <end position="115"/>
    </location>
</feature>
<proteinExistence type="predicted"/>
<evidence type="ECO:0000259" key="1">
    <source>
        <dbReference type="Pfam" id="PF14111"/>
    </source>
</evidence>